<gene>
    <name evidence="2" type="ORF">ELY33_17150</name>
</gene>
<dbReference type="InterPro" id="IPR025129">
    <property type="entry name" value="DUF4055"/>
</dbReference>
<comment type="caution">
    <text evidence="2">The sequence shown here is derived from an EMBL/GenBank/DDBJ whole genome shotgun (WGS) entry which is preliminary data.</text>
</comment>
<feature type="domain" description="DUF4055" evidence="1">
    <location>
        <begin position="253"/>
        <end position="392"/>
    </location>
</feature>
<dbReference type="RefSeq" id="WP_126949119.1">
    <property type="nucleotide sequence ID" value="NZ_RZHG01000030.1"/>
</dbReference>
<evidence type="ECO:0000259" key="1">
    <source>
        <dbReference type="Pfam" id="PF13264"/>
    </source>
</evidence>
<proteinExistence type="predicted"/>
<name>A0A433KF87_9GAMM</name>
<reference evidence="2 3" key="1">
    <citation type="submission" date="2018-12" db="EMBL/GenBank/DDBJ databases">
        <title>three novel Halomonas strain isolated from plants.</title>
        <authorList>
            <person name="Sun C."/>
        </authorList>
    </citation>
    <scope>NUCLEOTIDE SEQUENCE [LARGE SCALE GENOMIC DNA]</scope>
    <source>
        <strain evidence="2 3">DSM 19434</strain>
    </source>
</reference>
<dbReference type="OrthoDB" id="975664at2"/>
<keyword evidence="3" id="KW-1185">Reference proteome</keyword>
<dbReference type="Proteomes" id="UP000287336">
    <property type="component" value="Unassembled WGS sequence"/>
</dbReference>
<protein>
    <submittedName>
        <fullName evidence="2">DUF4055 domain-containing protein</fullName>
    </submittedName>
</protein>
<dbReference type="AlphaFoldDB" id="A0A433KF87"/>
<accession>A0A433KF87</accession>
<dbReference type="Pfam" id="PF13264">
    <property type="entry name" value="DUF4055"/>
    <property type="match status" value="1"/>
</dbReference>
<organism evidence="2 3">
    <name type="scientific">Vreelandella andesensis</name>
    <dbReference type="NCBI Taxonomy" id="447567"/>
    <lineage>
        <taxon>Bacteria</taxon>
        <taxon>Pseudomonadati</taxon>
        <taxon>Pseudomonadota</taxon>
        <taxon>Gammaproteobacteria</taxon>
        <taxon>Oceanospirillales</taxon>
        <taxon>Halomonadaceae</taxon>
        <taxon>Vreelandella</taxon>
    </lineage>
</organism>
<sequence length="469" mass="51976">MPADTLHPLYLAHEDRASRVRDAVAGTDAIKGKGERYLPNPSGKISALPEREREQAQARYDAYKNRAFWLGVTGRTHEGLVGAVFRKAPTVELPSVIEYMRDDADGSGLALEQFARLITSSLMKSGRHGVLVDYPEAEDGLTREQTAGLKATLRSYDSESIINWRREGEALTLVVLREVYEKEVDQFERDREFQYRVLSLEDGRYVQTVYRDNKEVPAARIEPRMANGQAWPVIPFIFVGAVANDETPDKPVLLDLADANIAHYQSSADRREGSHTVGQPMLVIDIGDMSTHEFQEANPAGVLYGSRFGLQVKGGKAELLQAQPHDMARQDMLDAREDMKAIGARLIDSKGGNETAEGVRERSGAEHSALASVAVNVGDALEKALEYAAQFMTAADVFEQILIALNQEFYPEGTDPQMVMARIAELDRGLIADTDYWQWARKHGLIDSDRDDESLRADVQAGGTNLNAI</sequence>
<evidence type="ECO:0000313" key="3">
    <source>
        <dbReference type="Proteomes" id="UP000287336"/>
    </source>
</evidence>
<evidence type="ECO:0000313" key="2">
    <source>
        <dbReference type="EMBL" id="RUR26835.1"/>
    </source>
</evidence>
<dbReference type="EMBL" id="RZHG01000030">
    <property type="protein sequence ID" value="RUR26835.1"/>
    <property type="molecule type" value="Genomic_DNA"/>
</dbReference>